<evidence type="ECO:0000313" key="1">
    <source>
        <dbReference type="EMBL" id="RXK39787.1"/>
    </source>
</evidence>
<sequence length="132" mass="15342">MVKLELEFFDTYKVEEKSVGPNETERVLSRYWELCEGELSSSRSVIEVFVPTDKKILFFGPGYTQSDEPRTHVYWEEVYILEGRLYDRTLERWISPGGFCCRPPGMVHGPYTADPEVGCKQLVTLTYDKPTF</sequence>
<accession>A0A4V1M4B5</accession>
<dbReference type="InterPro" id="IPR011051">
    <property type="entry name" value="RmlC_Cupin_sf"/>
</dbReference>
<dbReference type="AlphaFoldDB" id="A0A4V1M4B5"/>
<dbReference type="SUPFAM" id="SSF51182">
    <property type="entry name" value="RmlC-like cupins"/>
    <property type="match status" value="1"/>
</dbReference>
<dbReference type="Proteomes" id="UP000289152">
    <property type="component" value="Unassembled WGS sequence"/>
</dbReference>
<evidence type="ECO:0000313" key="2">
    <source>
        <dbReference type="Proteomes" id="UP000289152"/>
    </source>
</evidence>
<dbReference type="Gene3D" id="2.60.120.10">
    <property type="entry name" value="Jelly Rolls"/>
    <property type="match status" value="1"/>
</dbReference>
<gene>
    <name evidence="1" type="ORF">M231_02980</name>
</gene>
<organism evidence="1 2">
    <name type="scientific">Tremella mesenterica</name>
    <name type="common">Jelly fungus</name>
    <dbReference type="NCBI Taxonomy" id="5217"/>
    <lineage>
        <taxon>Eukaryota</taxon>
        <taxon>Fungi</taxon>
        <taxon>Dikarya</taxon>
        <taxon>Basidiomycota</taxon>
        <taxon>Agaricomycotina</taxon>
        <taxon>Tremellomycetes</taxon>
        <taxon>Tremellales</taxon>
        <taxon>Tremellaceae</taxon>
        <taxon>Tremella</taxon>
    </lineage>
</organism>
<dbReference type="InterPro" id="IPR014710">
    <property type="entry name" value="RmlC-like_jellyroll"/>
</dbReference>
<keyword evidence="2" id="KW-1185">Reference proteome</keyword>
<dbReference type="InParanoid" id="A0A4V1M4B5"/>
<comment type="caution">
    <text evidence="1">The sequence shown here is derived from an EMBL/GenBank/DDBJ whole genome shotgun (WGS) entry which is preliminary data.</text>
</comment>
<dbReference type="EMBL" id="SDIL01000027">
    <property type="protein sequence ID" value="RXK39787.1"/>
    <property type="molecule type" value="Genomic_DNA"/>
</dbReference>
<name>A0A4V1M4B5_TREME</name>
<dbReference type="OrthoDB" id="9970537at2759"/>
<evidence type="ECO:0008006" key="3">
    <source>
        <dbReference type="Google" id="ProtNLM"/>
    </source>
</evidence>
<reference evidence="1 2" key="1">
    <citation type="submission" date="2016-06" db="EMBL/GenBank/DDBJ databases">
        <title>Evolution of pathogenesis and genome organization in the Tremellales.</title>
        <authorList>
            <person name="Cuomo C."/>
            <person name="Litvintseva A."/>
            <person name="Heitman J."/>
            <person name="Chen Y."/>
            <person name="Sun S."/>
            <person name="Springer D."/>
            <person name="Dromer F."/>
            <person name="Young S."/>
            <person name="Zeng Q."/>
            <person name="Chapman S."/>
            <person name="Gujja S."/>
            <person name="Saif S."/>
            <person name="Birren B."/>
        </authorList>
    </citation>
    <scope>NUCLEOTIDE SEQUENCE [LARGE SCALE GENOMIC DNA]</scope>
    <source>
        <strain evidence="1 2">ATCC 28783</strain>
    </source>
</reference>
<protein>
    <recommendedName>
        <fullName evidence="3">ChrR-like cupin domain-containing protein</fullName>
    </recommendedName>
</protein>
<proteinExistence type="predicted"/>